<proteinExistence type="predicted"/>
<gene>
    <name evidence="1" type="ORF">ALOHA_HF4000APKG2J17ctg1g22</name>
</gene>
<name>B3T6K6_9ZZZZ</name>
<keyword evidence="1" id="KW-0969">Cilium</keyword>
<evidence type="ECO:0000313" key="1">
    <source>
        <dbReference type="EMBL" id="ABZ08215.1"/>
    </source>
</evidence>
<protein>
    <submittedName>
        <fullName evidence="1">Putative flagellar protein FlaF</fullName>
    </submittedName>
</protein>
<dbReference type="Pfam" id="PF07309">
    <property type="entry name" value="FlaF"/>
    <property type="match status" value="1"/>
</dbReference>
<sequence length="125" mass="13596">MLPRPTDAYRRTSKLALPPRAAEAEAFIKAARLLNQASAGPFDYDAYASALRFNQTLRTIIQADLGRDGSHLPAGLRSDILNLSLYVDKQTLKALSDPKAEYLGELMEIDRAIARGLTPAASPTP</sequence>
<dbReference type="EMBL" id="EU016624">
    <property type="protein sequence ID" value="ABZ08215.1"/>
    <property type="molecule type" value="Genomic_DNA"/>
</dbReference>
<organism evidence="1">
    <name type="scientific">uncultured marine microorganism HF4000_APKG2J17</name>
    <dbReference type="NCBI Taxonomy" id="455546"/>
    <lineage>
        <taxon>unclassified sequences</taxon>
        <taxon>environmental samples</taxon>
    </lineage>
</organism>
<reference evidence="1" key="1">
    <citation type="journal article" date="2008" name="ISME J.">
        <title>Genomic patterns of recombination, clonal divergence and environment in marine microbial populations.</title>
        <authorList>
            <person name="Konstantinidis K.T."/>
            <person name="Delong E.F."/>
        </authorList>
    </citation>
    <scope>NUCLEOTIDE SEQUENCE</scope>
</reference>
<keyword evidence="1" id="KW-0282">Flagellum</keyword>
<keyword evidence="1" id="KW-0966">Cell projection</keyword>
<dbReference type="AlphaFoldDB" id="B3T6K6"/>
<accession>B3T6K6</accession>
<dbReference type="InterPro" id="IPR010845">
    <property type="entry name" value="FlaF"/>
</dbReference>